<dbReference type="EMBL" id="CAJZBQ010000064">
    <property type="protein sequence ID" value="CAG9336158.1"/>
    <property type="molecule type" value="Genomic_DNA"/>
</dbReference>
<dbReference type="Proteomes" id="UP001162131">
    <property type="component" value="Unassembled WGS sequence"/>
</dbReference>
<dbReference type="AlphaFoldDB" id="A0AAU9KAT6"/>
<keyword evidence="2" id="KW-1185">Reference proteome</keyword>
<proteinExistence type="predicted"/>
<protein>
    <recommendedName>
        <fullName evidence="3">Zorya protein ZorC EH domain-containing protein</fullName>
    </recommendedName>
</protein>
<comment type="caution">
    <text evidence="1">The sequence shown here is derived from an EMBL/GenBank/DDBJ whole genome shotgun (WGS) entry which is preliminary data.</text>
</comment>
<name>A0AAU9KAT6_9CILI</name>
<gene>
    <name evidence="1" type="ORF">BSTOLATCC_MIC66043</name>
</gene>
<evidence type="ECO:0000313" key="1">
    <source>
        <dbReference type="EMBL" id="CAG9336158.1"/>
    </source>
</evidence>
<evidence type="ECO:0000313" key="2">
    <source>
        <dbReference type="Proteomes" id="UP001162131"/>
    </source>
</evidence>
<accession>A0AAU9KAT6</accession>
<sequence>MAIESIRQFIHILEKKDFIKEVTSISKKLQQNNRDSAAKQAWQNLLSNYKTYHQNYNKDADLFCTMTYWAKKLSTDDNKFWEIIDNQAPLIIDSLKGRPLGRLAYGISGREEPEKLVINHLIKNRDKLSFREISEIAKIIPKNELMELLVSKNPSFKVYSDQDLLFYVSSVTNIGILKSLESSFCELLPNINALDTFISILYEFFKKDILFEASTMNLLEQKILALLKNFEIKDLNNILKVLNSSQISGRLSSSFWDTLEKKIENSIEAFPVSSLINTCSWGLFFRPKLFETLINNWRSIIDRRRQRDFFREGFCSLALTPYFTEDLMTWSKYWILRMMKKFDGLDILSIMRTLVIINNYDTEIWNALTDKFSQESYKTLKRKEKSAAFYIALCLDIDKPSEYLQWNRKILEHIDDDYKVDRVVHESDENENKIHYFLNTHGTPAVKHLKINDIYTANIVIQSKKIIIEYLPAHLNISQHTSQLIPKSLQKIRHLRALKWHVIYISNMTNFEESLSQAISTLSSQRTPHFIHII</sequence>
<reference evidence="1" key="1">
    <citation type="submission" date="2021-09" db="EMBL/GenBank/DDBJ databases">
        <authorList>
            <consortium name="AG Swart"/>
            <person name="Singh M."/>
            <person name="Singh A."/>
            <person name="Seah K."/>
            <person name="Emmerich C."/>
        </authorList>
    </citation>
    <scope>NUCLEOTIDE SEQUENCE</scope>
    <source>
        <strain evidence="1">ATCC30299</strain>
    </source>
</reference>
<evidence type="ECO:0008006" key="3">
    <source>
        <dbReference type="Google" id="ProtNLM"/>
    </source>
</evidence>
<organism evidence="1 2">
    <name type="scientific">Blepharisma stoltei</name>
    <dbReference type="NCBI Taxonomy" id="1481888"/>
    <lineage>
        <taxon>Eukaryota</taxon>
        <taxon>Sar</taxon>
        <taxon>Alveolata</taxon>
        <taxon>Ciliophora</taxon>
        <taxon>Postciliodesmatophora</taxon>
        <taxon>Heterotrichea</taxon>
        <taxon>Heterotrichida</taxon>
        <taxon>Blepharismidae</taxon>
        <taxon>Blepharisma</taxon>
    </lineage>
</organism>